<keyword evidence="5 7" id="KW-1133">Transmembrane helix</keyword>
<evidence type="ECO:0000256" key="7">
    <source>
        <dbReference type="SAM" id="Phobius"/>
    </source>
</evidence>
<dbReference type="SUPFAM" id="SSF52540">
    <property type="entry name" value="P-loop containing nucleoside triphosphate hydrolases"/>
    <property type="match status" value="1"/>
</dbReference>
<dbReference type="CDD" id="cd03251">
    <property type="entry name" value="ABCC_MsbA"/>
    <property type="match status" value="1"/>
</dbReference>
<evidence type="ECO:0000256" key="3">
    <source>
        <dbReference type="ARBA" id="ARBA00022741"/>
    </source>
</evidence>
<accession>A0ABW3DFN3</accession>
<dbReference type="SMART" id="SM00382">
    <property type="entry name" value="AAA"/>
    <property type="match status" value="1"/>
</dbReference>
<dbReference type="CDD" id="cd18549">
    <property type="entry name" value="ABC_6TM_YwjA_like"/>
    <property type="match status" value="1"/>
</dbReference>
<dbReference type="SUPFAM" id="SSF90123">
    <property type="entry name" value="ABC transporter transmembrane region"/>
    <property type="match status" value="1"/>
</dbReference>
<dbReference type="Pfam" id="PF00005">
    <property type="entry name" value="ABC_tran"/>
    <property type="match status" value="1"/>
</dbReference>
<name>A0ABW3DFN3_9BACL</name>
<organism evidence="10 11">
    <name type="scientific">Paenibacillus residui</name>
    <dbReference type="NCBI Taxonomy" id="629724"/>
    <lineage>
        <taxon>Bacteria</taxon>
        <taxon>Bacillati</taxon>
        <taxon>Bacillota</taxon>
        <taxon>Bacilli</taxon>
        <taxon>Bacillales</taxon>
        <taxon>Paenibacillaceae</taxon>
        <taxon>Paenibacillus</taxon>
    </lineage>
</organism>
<protein>
    <submittedName>
        <fullName evidence="10">ABC transporter ATP-binding protein</fullName>
    </submittedName>
</protein>
<dbReference type="PANTHER" id="PTHR43394:SF1">
    <property type="entry name" value="ATP-BINDING CASSETTE SUB-FAMILY B MEMBER 10, MITOCHONDRIAL"/>
    <property type="match status" value="1"/>
</dbReference>
<dbReference type="Gene3D" id="3.40.50.300">
    <property type="entry name" value="P-loop containing nucleotide triphosphate hydrolases"/>
    <property type="match status" value="1"/>
</dbReference>
<feature type="transmembrane region" description="Helical" evidence="7">
    <location>
        <begin position="238"/>
        <end position="261"/>
    </location>
</feature>
<dbReference type="InterPro" id="IPR027417">
    <property type="entry name" value="P-loop_NTPase"/>
</dbReference>
<dbReference type="InterPro" id="IPR039421">
    <property type="entry name" value="Type_1_exporter"/>
</dbReference>
<sequence>MNNLGKFLSYYKPYRKVLFADLFFASLASITVLAYPLLINQITTKAISDEGIATELVIKMAGIFLLLMIVEYASNFYTDYFGHVMGARMESDMRSDLFQHVQKLSFNYHDNTRTGQLMSRITTDLFDISELAHHGPEDTVISLVRIAGSFCILLSINWPLTLTIFLILPIMLIFAYHYSVKMKHALKKNKERIADINSQIEDSLAGIRVVQAFANEEIEMDKFRSSSSRFLESRKNTYWVEALFFNGLTGFTAFINISVVIVGAVLISYHQLLVTELLTFLLYINTLIDPVKRLVNFTQNLQNGVAGFERFMEILNIEPDIADAPDALVSSRVKGKVEFINVGFQYAVGSHYVLSRINLKVNPGEYVALVGSSGVGKTTLCSLIPRFYETSEGTIEIDGTDIKKIKLKSLRDQIGIVQQDVYLFSGTIKENILYGKPGATDEDVIEAAKHANAHKFIMELPDGYDTYIGQRGIKLSGGQKQRISIARVFLKNPPILIFDEATSALDNESERVVQESFDKLAKNRTTFVIAHRLSTIRSADRIIVLSGQGIAEEGTHVKLLESNGIYAKFYRMQYDQANVP</sequence>
<gene>
    <name evidence="10" type="ORF">ACFQ03_24545</name>
</gene>
<evidence type="ECO:0000256" key="6">
    <source>
        <dbReference type="ARBA" id="ARBA00023136"/>
    </source>
</evidence>
<feature type="transmembrane region" description="Helical" evidence="7">
    <location>
        <begin position="158"/>
        <end position="178"/>
    </location>
</feature>
<dbReference type="InterPro" id="IPR003439">
    <property type="entry name" value="ABC_transporter-like_ATP-bd"/>
</dbReference>
<reference evidence="11" key="1">
    <citation type="journal article" date="2019" name="Int. J. Syst. Evol. Microbiol.">
        <title>The Global Catalogue of Microorganisms (GCM) 10K type strain sequencing project: providing services to taxonomists for standard genome sequencing and annotation.</title>
        <authorList>
            <consortium name="The Broad Institute Genomics Platform"/>
            <consortium name="The Broad Institute Genome Sequencing Center for Infectious Disease"/>
            <person name="Wu L."/>
            <person name="Ma J."/>
        </authorList>
    </citation>
    <scope>NUCLEOTIDE SEQUENCE [LARGE SCALE GENOMIC DNA]</scope>
    <source>
        <strain evidence="11">CCUG 57263</strain>
    </source>
</reference>
<dbReference type="RefSeq" id="WP_379291672.1">
    <property type="nucleotide sequence ID" value="NZ_JBHTIU010000106.1"/>
</dbReference>
<comment type="caution">
    <text evidence="10">The sequence shown here is derived from an EMBL/GenBank/DDBJ whole genome shotgun (WGS) entry which is preliminary data.</text>
</comment>
<dbReference type="PROSITE" id="PS00211">
    <property type="entry name" value="ABC_TRANSPORTER_1"/>
    <property type="match status" value="1"/>
</dbReference>
<dbReference type="Proteomes" id="UP001597120">
    <property type="component" value="Unassembled WGS sequence"/>
</dbReference>
<dbReference type="InterPro" id="IPR003593">
    <property type="entry name" value="AAA+_ATPase"/>
</dbReference>
<feature type="domain" description="ABC transmembrane type-1" evidence="9">
    <location>
        <begin position="22"/>
        <end position="303"/>
    </location>
</feature>
<evidence type="ECO:0000256" key="1">
    <source>
        <dbReference type="ARBA" id="ARBA00004651"/>
    </source>
</evidence>
<evidence type="ECO:0000259" key="8">
    <source>
        <dbReference type="PROSITE" id="PS50893"/>
    </source>
</evidence>
<evidence type="ECO:0000259" key="9">
    <source>
        <dbReference type="PROSITE" id="PS50929"/>
    </source>
</evidence>
<feature type="transmembrane region" description="Helical" evidence="7">
    <location>
        <begin position="17"/>
        <end position="39"/>
    </location>
</feature>
<dbReference type="EMBL" id="JBHTIU010000106">
    <property type="protein sequence ID" value="MFD0872295.1"/>
    <property type="molecule type" value="Genomic_DNA"/>
</dbReference>
<keyword evidence="6 7" id="KW-0472">Membrane</keyword>
<evidence type="ECO:0000313" key="11">
    <source>
        <dbReference type="Proteomes" id="UP001597120"/>
    </source>
</evidence>
<dbReference type="Pfam" id="PF00664">
    <property type="entry name" value="ABC_membrane"/>
    <property type="match status" value="1"/>
</dbReference>
<evidence type="ECO:0000256" key="5">
    <source>
        <dbReference type="ARBA" id="ARBA00022989"/>
    </source>
</evidence>
<dbReference type="PANTHER" id="PTHR43394">
    <property type="entry name" value="ATP-DEPENDENT PERMEASE MDL1, MITOCHONDRIAL"/>
    <property type="match status" value="1"/>
</dbReference>
<proteinExistence type="predicted"/>
<dbReference type="InterPro" id="IPR036640">
    <property type="entry name" value="ABC1_TM_sf"/>
</dbReference>
<dbReference type="InterPro" id="IPR011527">
    <property type="entry name" value="ABC1_TM_dom"/>
</dbReference>
<dbReference type="Gene3D" id="1.20.1560.10">
    <property type="entry name" value="ABC transporter type 1, transmembrane domain"/>
    <property type="match status" value="1"/>
</dbReference>
<evidence type="ECO:0000256" key="2">
    <source>
        <dbReference type="ARBA" id="ARBA00022692"/>
    </source>
</evidence>
<keyword evidence="2 7" id="KW-0812">Transmembrane</keyword>
<evidence type="ECO:0000313" key="10">
    <source>
        <dbReference type="EMBL" id="MFD0872295.1"/>
    </source>
</evidence>
<dbReference type="PROSITE" id="PS50929">
    <property type="entry name" value="ABC_TM1F"/>
    <property type="match status" value="1"/>
</dbReference>
<keyword evidence="3" id="KW-0547">Nucleotide-binding</keyword>
<keyword evidence="11" id="KW-1185">Reference proteome</keyword>
<evidence type="ECO:0000256" key="4">
    <source>
        <dbReference type="ARBA" id="ARBA00022840"/>
    </source>
</evidence>
<comment type="subcellular location">
    <subcellularLocation>
        <location evidence="1">Cell membrane</location>
        <topology evidence="1">Multi-pass membrane protein</topology>
    </subcellularLocation>
</comment>
<keyword evidence="4 10" id="KW-0067">ATP-binding</keyword>
<feature type="domain" description="ABC transporter" evidence="8">
    <location>
        <begin position="337"/>
        <end position="572"/>
    </location>
</feature>
<feature type="transmembrane region" description="Helical" evidence="7">
    <location>
        <begin position="51"/>
        <end position="70"/>
    </location>
</feature>
<dbReference type="PROSITE" id="PS50893">
    <property type="entry name" value="ABC_TRANSPORTER_2"/>
    <property type="match status" value="1"/>
</dbReference>
<dbReference type="GO" id="GO:0005524">
    <property type="term" value="F:ATP binding"/>
    <property type="evidence" value="ECO:0007669"/>
    <property type="project" value="UniProtKB-KW"/>
</dbReference>
<dbReference type="InterPro" id="IPR017871">
    <property type="entry name" value="ABC_transporter-like_CS"/>
</dbReference>